<dbReference type="Pfam" id="PF14322">
    <property type="entry name" value="SusD-like_3"/>
    <property type="match status" value="1"/>
</dbReference>
<proteinExistence type="inferred from homology"/>
<feature type="domain" description="RagB/SusD" evidence="6">
    <location>
        <begin position="351"/>
        <end position="464"/>
    </location>
</feature>
<keyword evidence="3" id="KW-0732">Signal</keyword>
<gene>
    <name evidence="8" type="ORF">G3567_11535</name>
</gene>
<dbReference type="Pfam" id="PF07980">
    <property type="entry name" value="SusD_RagB"/>
    <property type="match status" value="1"/>
</dbReference>
<keyword evidence="9" id="KW-1185">Reference proteome</keyword>
<reference evidence="8 9" key="1">
    <citation type="submission" date="2020-02" db="EMBL/GenBank/DDBJ databases">
        <title>Flavobacteriaceae Psychroflexus bacterium YR1-1, complete genome.</title>
        <authorList>
            <person name="Li Y."/>
            <person name="Wu S."/>
        </authorList>
    </citation>
    <scope>NUCLEOTIDE SEQUENCE [LARGE SCALE GENOMIC DNA]</scope>
    <source>
        <strain evidence="8 9">YR1-1</strain>
    </source>
</reference>
<dbReference type="SUPFAM" id="SSF48452">
    <property type="entry name" value="TPR-like"/>
    <property type="match status" value="1"/>
</dbReference>
<keyword evidence="4" id="KW-0472">Membrane</keyword>
<comment type="subcellular location">
    <subcellularLocation>
        <location evidence="1">Cell outer membrane</location>
    </subcellularLocation>
</comment>
<dbReference type="InterPro" id="IPR011990">
    <property type="entry name" value="TPR-like_helical_dom_sf"/>
</dbReference>
<evidence type="ECO:0000256" key="3">
    <source>
        <dbReference type="ARBA" id="ARBA00022729"/>
    </source>
</evidence>
<sequence>MKFSFVAFLLVGCEEEFLVEEPTGSTRNIRQIGEAGEVNPEINGAFMTGVYSTMFSSGTGGTGSHTDFGQRGYDVYGDMLSGDMALSLSTYGWYRAAITEFQAPEDFTQQENYQVWRYYYRVINRSNLVIESILGQPQPETEAETMAIIDELTDNNRHIVAQAFAMRAHSYFYLTQYLVNDVTASWTSPTLPIYTRAGITGNAKSTTEEVYNVIEADLNRAIPLLGDYSRPSKLEIDQSVAQTILAYVLASRKDRWSEVVTLTNDALAGTSASLMDTSTSINGIRGGFNNVGSQGWMWGVDLNEAIGVGLVSWWGQIDLFSYSYAAVGDNKAMDESLYNSMDANDARRGQYLNNPNSSRYLQPFNKFYDSDRVVFGSSQIVKADYVFMRYAEVLLLNIEALAKSGSPAAAKTKLEDFVAARGIDPAYVAALNGQVLLDEIYKQIRLELWGEGKSYLAMKRNEATTVRGTNHLSFVGVPIPYNDERMTFEIPLQEIQDNNEISDQN</sequence>
<evidence type="ECO:0000259" key="6">
    <source>
        <dbReference type="Pfam" id="PF07980"/>
    </source>
</evidence>
<feature type="domain" description="SusD-like N-terminal" evidence="7">
    <location>
        <begin position="103"/>
        <end position="230"/>
    </location>
</feature>
<dbReference type="AlphaFoldDB" id="A0A6B3R288"/>
<dbReference type="GO" id="GO:0009279">
    <property type="term" value="C:cell outer membrane"/>
    <property type="evidence" value="ECO:0007669"/>
    <property type="project" value="UniProtKB-SubCell"/>
</dbReference>
<evidence type="ECO:0000259" key="7">
    <source>
        <dbReference type="Pfam" id="PF14322"/>
    </source>
</evidence>
<dbReference type="Proteomes" id="UP000478505">
    <property type="component" value="Unassembled WGS sequence"/>
</dbReference>
<evidence type="ECO:0000256" key="5">
    <source>
        <dbReference type="ARBA" id="ARBA00023237"/>
    </source>
</evidence>
<name>A0A6B3R288_9FLAO</name>
<dbReference type="Gene3D" id="1.25.40.390">
    <property type="match status" value="1"/>
</dbReference>
<dbReference type="InterPro" id="IPR012944">
    <property type="entry name" value="SusD_RagB_dom"/>
</dbReference>
<dbReference type="EMBL" id="JAAIKD010000006">
    <property type="protein sequence ID" value="NEV94776.1"/>
    <property type="molecule type" value="Genomic_DNA"/>
</dbReference>
<evidence type="ECO:0000256" key="4">
    <source>
        <dbReference type="ARBA" id="ARBA00023136"/>
    </source>
</evidence>
<comment type="similarity">
    <text evidence="2">Belongs to the SusD family.</text>
</comment>
<keyword evidence="5" id="KW-0998">Cell outer membrane</keyword>
<evidence type="ECO:0000313" key="9">
    <source>
        <dbReference type="Proteomes" id="UP000478505"/>
    </source>
</evidence>
<evidence type="ECO:0000256" key="1">
    <source>
        <dbReference type="ARBA" id="ARBA00004442"/>
    </source>
</evidence>
<evidence type="ECO:0000256" key="2">
    <source>
        <dbReference type="ARBA" id="ARBA00006275"/>
    </source>
</evidence>
<organism evidence="8 9">
    <name type="scientific">Psychroflexus aurantiacus</name>
    <dbReference type="NCBI Taxonomy" id="2709310"/>
    <lineage>
        <taxon>Bacteria</taxon>
        <taxon>Pseudomonadati</taxon>
        <taxon>Bacteroidota</taxon>
        <taxon>Flavobacteriia</taxon>
        <taxon>Flavobacteriales</taxon>
        <taxon>Flavobacteriaceae</taxon>
        <taxon>Psychroflexus</taxon>
    </lineage>
</organism>
<protein>
    <submittedName>
        <fullName evidence="8">RagB/SusD family nutrient uptake outer membrane protein</fullName>
    </submittedName>
</protein>
<dbReference type="InterPro" id="IPR033985">
    <property type="entry name" value="SusD-like_N"/>
</dbReference>
<accession>A0A6B3R288</accession>
<evidence type="ECO:0000313" key="8">
    <source>
        <dbReference type="EMBL" id="NEV94776.1"/>
    </source>
</evidence>
<comment type="caution">
    <text evidence="8">The sequence shown here is derived from an EMBL/GenBank/DDBJ whole genome shotgun (WGS) entry which is preliminary data.</text>
</comment>